<dbReference type="InterPro" id="IPR017441">
    <property type="entry name" value="Protein_kinase_ATP_BS"/>
</dbReference>
<dbReference type="InterPro" id="IPR008271">
    <property type="entry name" value="Ser/Thr_kinase_AS"/>
</dbReference>
<evidence type="ECO:0000256" key="2">
    <source>
        <dbReference type="ARBA" id="ARBA00022527"/>
    </source>
</evidence>
<feature type="region of interest" description="Disordered" evidence="11">
    <location>
        <begin position="1"/>
        <end position="29"/>
    </location>
</feature>
<keyword evidence="5 10" id="KW-0547">Nucleotide-binding</keyword>
<evidence type="ECO:0000256" key="9">
    <source>
        <dbReference type="PROSITE-ProRule" id="PRU00266"/>
    </source>
</evidence>
<evidence type="ECO:0000256" key="11">
    <source>
        <dbReference type="SAM" id="MobiDB-lite"/>
    </source>
</evidence>
<keyword evidence="6 15" id="KW-0418">Kinase</keyword>
<dbReference type="KEGG" id="muo:115465714"/>
<dbReference type="PANTHER" id="PTHR11042:SF194">
    <property type="entry name" value="DOUBLE-STRANDED RNA ACTIVATED PROTEIN KINASE"/>
    <property type="match status" value="1"/>
</dbReference>
<feature type="compositionally biased region" description="Polar residues" evidence="11">
    <location>
        <begin position="254"/>
        <end position="263"/>
    </location>
</feature>
<dbReference type="RefSeq" id="XP_030052255.1">
    <property type="nucleotide sequence ID" value="XM_030196395.1"/>
</dbReference>
<comment type="similarity">
    <text evidence="8">Belongs to the protein kinase superfamily. Ser/Thr protein kinase family. GCN2 subfamily.</text>
</comment>
<dbReference type="SUPFAM" id="SSF56112">
    <property type="entry name" value="Protein kinase-like (PK-like)"/>
    <property type="match status" value="1"/>
</dbReference>
<dbReference type="InterPro" id="IPR000719">
    <property type="entry name" value="Prot_kinase_dom"/>
</dbReference>
<dbReference type="InParanoid" id="A0A6P7XNN8"/>
<dbReference type="GO" id="GO:0005524">
    <property type="term" value="F:ATP binding"/>
    <property type="evidence" value="ECO:0007669"/>
    <property type="project" value="UniProtKB-UniRule"/>
</dbReference>
<evidence type="ECO:0000256" key="4">
    <source>
        <dbReference type="ARBA" id="ARBA00022679"/>
    </source>
</evidence>
<feature type="compositionally biased region" description="Polar residues" evidence="11">
    <location>
        <begin position="13"/>
        <end position="29"/>
    </location>
</feature>
<feature type="region of interest" description="Disordered" evidence="11">
    <location>
        <begin position="249"/>
        <end position="271"/>
    </location>
</feature>
<feature type="domain" description="DRBM" evidence="13">
    <location>
        <begin position="34"/>
        <end position="102"/>
    </location>
</feature>
<dbReference type="SMART" id="SM00220">
    <property type="entry name" value="S_TKc"/>
    <property type="match status" value="1"/>
</dbReference>
<dbReference type="PANTHER" id="PTHR11042">
    <property type="entry name" value="EUKARYOTIC TRANSLATION INITIATION FACTOR 2-ALPHA KINASE EIF2-ALPHA KINASE -RELATED"/>
    <property type="match status" value="1"/>
</dbReference>
<dbReference type="PROSITE" id="PS00107">
    <property type="entry name" value="PROTEIN_KINASE_ATP"/>
    <property type="match status" value="1"/>
</dbReference>
<dbReference type="FunCoup" id="A0A6P7XNN8">
    <property type="interactions" value="975"/>
</dbReference>
<dbReference type="SMART" id="SM00358">
    <property type="entry name" value="DSRM"/>
    <property type="match status" value="3"/>
</dbReference>
<keyword evidence="14" id="KW-1185">Reference proteome</keyword>
<evidence type="ECO:0000256" key="5">
    <source>
        <dbReference type="ARBA" id="ARBA00022741"/>
    </source>
</evidence>
<feature type="binding site" evidence="10">
    <location>
        <position position="482"/>
    </location>
    <ligand>
        <name>ATP</name>
        <dbReference type="ChEBI" id="CHEBI:30616"/>
    </ligand>
</feature>
<dbReference type="PROSITE" id="PS50137">
    <property type="entry name" value="DS_RBD"/>
    <property type="match status" value="3"/>
</dbReference>
<feature type="domain" description="Protein kinase" evidence="12">
    <location>
        <begin position="452"/>
        <end position="722"/>
    </location>
</feature>
<feature type="domain" description="DRBM" evidence="13">
    <location>
        <begin position="130"/>
        <end position="198"/>
    </location>
</feature>
<dbReference type="OrthoDB" id="341578at2759"/>
<evidence type="ECO:0000313" key="15">
    <source>
        <dbReference type="RefSeq" id="XP_030052255.1"/>
    </source>
</evidence>
<keyword evidence="4" id="KW-0808">Transferase</keyword>
<evidence type="ECO:0000256" key="7">
    <source>
        <dbReference type="ARBA" id="ARBA00022840"/>
    </source>
</evidence>
<evidence type="ECO:0000256" key="3">
    <source>
        <dbReference type="ARBA" id="ARBA00022553"/>
    </source>
</evidence>
<dbReference type="PROSITE" id="PS50011">
    <property type="entry name" value="PROTEIN_KINASE_DOM"/>
    <property type="match status" value="1"/>
</dbReference>
<keyword evidence="7 10" id="KW-0067">ATP-binding</keyword>
<dbReference type="PROSITE" id="PS00108">
    <property type="entry name" value="PROTEIN_KINASE_ST"/>
    <property type="match status" value="1"/>
</dbReference>
<dbReference type="GO" id="GO:0003725">
    <property type="term" value="F:double-stranded RNA binding"/>
    <property type="evidence" value="ECO:0007669"/>
    <property type="project" value="InterPro"/>
</dbReference>
<accession>A0A6P7XNN8</accession>
<dbReference type="InterPro" id="IPR050339">
    <property type="entry name" value="CC_SR_Kinase"/>
</dbReference>
<organism evidence="14 15">
    <name type="scientific">Microcaecilia unicolor</name>
    <dbReference type="NCBI Taxonomy" id="1415580"/>
    <lineage>
        <taxon>Eukaryota</taxon>
        <taxon>Metazoa</taxon>
        <taxon>Chordata</taxon>
        <taxon>Craniata</taxon>
        <taxon>Vertebrata</taxon>
        <taxon>Euteleostomi</taxon>
        <taxon>Amphibia</taxon>
        <taxon>Gymnophiona</taxon>
        <taxon>Siphonopidae</taxon>
        <taxon>Microcaecilia</taxon>
    </lineage>
</organism>
<dbReference type="AlphaFoldDB" id="A0A6P7XNN8"/>
<keyword evidence="9" id="KW-0694">RNA-binding</keyword>
<dbReference type="InterPro" id="IPR014720">
    <property type="entry name" value="dsRBD_dom"/>
</dbReference>
<feature type="region of interest" description="Disordered" evidence="11">
    <location>
        <begin position="367"/>
        <end position="423"/>
    </location>
</feature>
<feature type="domain" description="DRBM" evidence="13">
    <location>
        <begin position="280"/>
        <end position="348"/>
    </location>
</feature>
<dbReference type="Gene3D" id="1.10.510.10">
    <property type="entry name" value="Transferase(Phosphotransferase) domain 1"/>
    <property type="match status" value="1"/>
</dbReference>
<keyword evidence="3" id="KW-0597">Phosphoprotein</keyword>
<proteinExistence type="inferred from homology"/>
<feature type="compositionally biased region" description="Basic and acidic residues" evidence="11">
    <location>
        <begin position="387"/>
        <end position="399"/>
    </location>
</feature>
<evidence type="ECO:0000259" key="13">
    <source>
        <dbReference type="PROSITE" id="PS50137"/>
    </source>
</evidence>
<dbReference type="CDD" id="cd19903">
    <property type="entry name" value="DSRM_EIF2AK2_rpt1"/>
    <property type="match status" value="1"/>
</dbReference>
<dbReference type="SUPFAM" id="SSF54768">
    <property type="entry name" value="dsRNA-binding domain-like"/>
    <property type="match status" value="3"/>
</dbReference>
<keyword evidence="2" id="KW-0723">Serine/threonine-protein kinase</keyword>
<dbReference type="Pfam" id="PF00069">
    <property type="entry name" value="Pkinase"/>
    <property type="match status" value="1"/>
</dbReference>
<dbReference type="GO" id="GO:0004694">
    <property type="term" value="F:eukaryotic translation initiation factor 2alpha kinase activity"/>
    <property type="evidence" value="ECO:0007669"/>
    <property type="project" value="TreeGrafter"/>
</dbReference>
<protein>
    <recommendedName>
        <fullName evidence="1">non-specific serine/threonine protein kinase</fullName>
        <ecNumber evidence="1">2.7.11.1</ecNumber>
    </recommendedName>
</protein>
<dbReference type="Proteomes" id="UP000515156">
    <property type="component" value="Chromosome 3"/>
</dbReference>
<dbReference type="FunFam" id="1.10.510.10:FF:000251">
    <property type="entry name" value="eukaryotic translation initiation factor 2-alpha kinase 3"/>
    <property type="match status" value="1"/>
</dbReference>
<name>A0A6P7XNN8_9AMPH</name>
<dbReference type="GO" id="GO:0005634">
    <property type="term" value="C:nucleus"/>
    <property type="evidence" value="ECO:0007669"/>
    <property type="project" value="TreeGrafter"/>
</dbReference>
<gene>
    <name evidence="15" type="primary">EIF2AK2</name>
</gene>
<evidence type="ECO:0000313" key="14">
    <source>
        <dbReference type="Proteomes" id="UP000515156"/>
    </source>
</evidence>
<dbReference type="Gene3D" id="3.30.200.20">
    <property type="entry name" value="Phosphorylase Kinase, domain 1"/>
    <property type="match status" value="1"/>
</dbReference>
<dbReference type="GO" id="GO:0005737">
    <property type="term" value="C:cytoplasm"/>
    <property type="evidence" value="ECO:0007669"/>
    <property type="project" value="TreeGrafter"/>
</dbReference>
<dbReference type="GeneID" id="115465714"/>
<evidence type="ECO:0000256" key="10">
    <source>
        <dbReference type="PROSITE-ProRule" id="PRU10141"/>
    </source>
</evidence>
<dbReference type="EC" id="2.7.11.1" evidence="1"/>
<evidence type="ECO:0000256" key="1">
    <source>
        <dbReference type="ARBA" id="ARBA00012513"/>
    </source>
</evidence>
<feature type="compositionally biased region" description="Polar residues" evidence="11">
    <location>
        <begin position="367"/>
        <end position="386"/>
    </location>
</feature>
<dbReference type="Pfam" id="PF00035">
    <property type="entry name" value="dsrm"/>
    <property type="match status" value="3"/>
</dbReference>
<evidence type="ECO:0000256" key="8">
    <source>
        <dbReference type="ARBA" id="ARBA00037982"/>
    </source>
</evidence>
<dbReference type="Gene3D" id="3.30.160.20">
    <property type="match status" value="3"/>
</dbReference>
<dbReference type="InterPro" id="IPR011009">
    <property type="entry name" value="Kinase-like_dom_sf"/>
</dbReference>
<evidence type="ECO:0000259" key="12">
    <source>
        <dbReference type="PROSITE" id="PS50011"/>
    </source>
</evidence>
<reference evidence="15" key="1">
    <citation type="submission" date="2025-08" db="UniProtKB">
        <authorList>
            <consortium name="RefSeq"/>
        </authorList>
    </citation>
    <scope>IDENTIFICATION</scope>
</reference>
<sequence length="731" mass="83121">MSEHAASPIRAASPSQRTSPTIRESQQSLLNPSRHITSLNEYVQRTKKKLDLVYTEQAGPAHLQIFTCRYKIDGREYREGTGKSKVEAKREAARLTLEELENNDQLNLEGVLRTDAASTDPDVSYTGEINFKGKLNEYCQQRRRSLKFEELERRGPPHDQQFVSQAVVDGKKFKEAEGKTKREAERKAAQNALTELESTSVHVNSEELGASASVSAMPYDTNQIYSASAAAVFSGAQNLFPNGSLEELESNNSHSTFEGSQMVENDESKQSNSLFDEKRNYIGKLNEFCQKTKQLLKFAECDRHGLPHNPEFVIQAVVGNRKFKEGEGKNKKMAEQKAAYYALAELEQPPVASPVTRRSQFETCHQTPNNISESTLSNSHSATKSTAVEDRFKNMKLDDTSYSEEPPSDTSHKNDKGKNKIRKEKVLAPNFKVKLNENKQVCSVDESFNKDFEDISQLGKGGFGHVFKAKKKIDQVYYAVKKVKIHDEKALREILMAKLKHDNIVQYFHAWRGIDTYVDTDESTSSSNARDNSGQVYECLFIQIELCEKGTLKDWISKRDKINENISFSVFEQMLQGVKYIHSKNLIHRDLKPSNIFLSEESKIKIGDFGLVTSMTDEDNKSLERTMGTGTLGYMAPEQKILNQYESEVDIYALGLILHELLWIYKTDAEKYAYWDGIRNGAFPAEFVKQYHTQIWWMKKMLLQNPKERPSAANILTYLTNINAAKFQKTV</sequence>
<dbReference type="InterPro" id="IPR044452">
    <property type="entry name" value="EIF2AK2_DSRM_1"/>
</dbReference>
<dbReference type="CTD" id="5610"/>
<evidence type="ECO:0000256" key="6">
    <source>
        <dbReference type="ARBA" id="ARBA00022777"/>
    </source>
</evidence>